<dbReference type="Proteomes" id="UP000017836">
    <property type="component" value="Unassembled WGS sequence"/>
</dbReference>
<organism evidence="1 2">
    <name type="scientific">Amborella trichopoda</name>
    <dbReference type="NCBI Taxonomy" id="13333"/>
    <lineage>
        <taxon>Eukaryota</taxon>
        <taxon>Viridiplantae</taxon>
        <taxon>Streptophyta</taxon>
        <taxon>Embryophyta</taxon>
        <taxon>Tracheophyta</taxon>
        <taxon>Spermatophyta</taxon>
        <taxon>Magnoliopsida</taxon>
        <taxon>Amborellales</taxon>
        <taxon>Amborellaceae</taxon>
        <taxon>Amborella</taxon>
    </lineage>
</organism>
<dbReference type="EMBL" id="KI393569">
    <property type="protein sequence ID" value="ERN08220.1"/>
    <property type="molecule type" value="Genomic_DNA"/>
</dbReference>
<keyword evidence="2" id="KW-1185">Reference proteome</keyword>
<dbReference type="Gramene" id="ERN08220">
    <property type="protein sequence ID" value="ERN08220"/>
    <property type="gene ID" value="AMTR_s00018p00205440"/>
</dbReference>
<proteinExistence type="predicted"/>
<gene>
    <name evidence="1" type="ORF">AMTR_s00018p00205440</name>
</gene>
<accession>W1PM63</accession>
<evidence type="ECO:0000313" key="1">
    <source>
        <dbReference type="EMBL" id="ERN08220.1"/>
    </source>
</evidence>
<dbReference type="AlphaFoldDB" id="W1PM63"/>
<reference evidence="2" key="1">
    <citation type="journal article" date="2013" name="Science">
        <title>The Amborella genome and the evolution of flowering plants.</title>
        <authorList>
            <consortium name="Amborella Genome Project"/>
        </authorList>
    </citation>
    <scope>NUCLEOTIDE SEQUENCE [LARGE SCALE GENOMIC DNA]</scope>
</reference>
<evidence type="ECO:0000313" key="2">
    <source>
        <dbReference type="Proteomes" id="UP000017836"/>
    </source>
</evidence>
<protein>
    <submittedName>
        <fullName evidence="1">Uncharacterized protein</fullName>
    </submittedName>
</protein>
<sequence>MGSGMSICRVCSLNHYIKFRLPRSLRQAKALGTLPRARQVLGDWGISRCLPRWRRHHLAGTWRLGIYQCTENRLGPWPRGVTLPSLSGLGQVTLGRVRARPSYFAEAKSAEPSYLAESESLHTGIYYDVDYMAQEKVLILESQESQMSGIVDHICGMVILSAAALIHRLQT</sequence>
<dbReference type="HOGENOM" id="CLU_1564980_0_0_1"/>
<name>W1PM63_AMBTC</name>